<feature type="non-terminal residue" evidence="1">
    <location>
        <position position="1"/>
    </location>
</feature>
<dbReference type="Proteomes" id="UP001140234">
    <property type="component" value="Unassembled WGS sequence"/>
</dbReference>
<sequence length="255" mass="28013">GSIVGFCGGVSGGTLATMANQISIEVRRFWRRNFARISSSAVAQEHGPRTNGKESNRWVIHYDQTLQRWQSFWIMSMVNAMTASWAGRVLNYGPAFSYAESISTRSLPEAVAYAVGMLYGATFIYCGIMRSLLYALKLIPRPGKGPSEALMRKGYFSLHLEAFSESDVFYGKVSGSSDPGYQETIKYLGESTLCLAFDRDESFRPGIYPPSVTMGAALLARLRSRGCQFEVGPTPVPARPVAGRKHAPLVPGFLQ</sequence>
<protein>
    <submittedName>
        <fullName evidence="1">Uncharacterized protein</fullName>
    </submittedName>
</protein>
<gene>
    <name evidence="1" type="ORF">IWQ57_006488</name>
</gene>
<accession>A0ACC1JJQ4</accession>
<keyword evidence="2" id="KW-1185">Reference proteome</keyword>
<comment type="caution">
    <text evidence="1">The sequence shown here is derived from an EMBL/GenBank/DDBJ whole genome shotgun (WGS) entry which is preliminary data.</text>
</comment>
<dbReference type="EMBL" id="JANBUJ010003709">
    <property type="protein sequence ID" value="KAJ2759695.1"/>
    <property type="molecule type" value="Genomic_DNA"/>
</dbReference>
<evidence type="ECO:0000313" key="2">
    <source>
        <dbReference type="Proteomes" id="UP001140234"/>
    </source>
</evidence>
<evidence type="ECO:0000313" key="1">
    <source>
        <dbReference type="EMBL" id="KAJ2759695.1"/>
    </source>
</evidence>
<name>A0ACC1JJQ4_9FUNG</name>
<reference evidence="1" key="1">
    <citation type="submission" date="2022-07" db="EMBL/GenBank/DDBJ databases">
        <title>Phylogenomic reconstructions and comparative analyses of Kickxellomycotina fungi.</title>
        <authorList>
            <person name="Reynolds N.K."/>
            <person name="Stajich J.E."/>
            <person name="Barry K."/>
            <person name="Grigoriev I.V."/>
            <person name="Crous P."/>
            <person name="Smith M.E."/>
        </authorList>
    </citation>
    <scope>NUCLEOTIDE SEQUENCE</scope>
    <source>
        <strain evidence="1">CBS 109366</strain>
    </source>
</reference>
<proteinExistence type="predicted"/>
<organism evidence="1 2">
    <name type="scientific">Coemansia nantahalensis</name>
    <dbReference type="NCBI Taxonomy" id="2789366"/>
    <lineage>
        <taxon>Eukaryota</taxon>
        <taxon>Fungi</taxon>
        <taxon>Fungi incertae sedis</taxon>
        <taxon>Zoopagomycota</taxon>
        <taxon>Kickxellomycotina</taxon>
        <taxon>Kickxellomycetes</taxon>
        <taxon>Kickxellales</taxon>
        <taxon>Kickxellaceae</taxon>
        <taxon>Coemansia</taxon>
    </lineage>
</organism>